<evidence type="ECO:0000256" key="2">
    <source>
        <dbReference type="ARBA" id="ARBA00023125"/>
    </source>
</evidence>
<dbReference type="InterPro" id="IPR018060">
    <property type="entry name" value="HTH_AraC"/>
</dbReference>
<dbReference type="EMBL" id="CP017141">
    <property type="protein sequence ID" value="AOM79206.1"/>
    <property type="molecule type" value="Genomic_DNA"/>
</dbReference>
<dbReference type="AlphaFoldDB" id="A0A1D7QKK7"/>
<reference evidence="5 6" key="1">
    <citation type="submission" date="2016-08" db="EMBL/GenBank/DDBJ databases">
        <authorList>
            <person name="Seilhamer J.J."/>
        </authorList>
    </citation>
    <scope>NUCLEOTIDE SEQUENCE [LARGE SCALE GENOMIC DNA]</scope>
    <source>
        <strain evidence="5 6">DX4</strain>
    </source>
</reference>
<dbReference type="PANTHER" id="PTHR43280">
    <property type="entry name" value="ARAC-FAMILY TRANSCRIPTIONAL REGULATOR"/>
    <property type="match status" value="1"/>
</dbReference>
<protein>
    <recommendedName>
        <fullName evidence="4">HTH araC/xylS-type domain-containing protein</fullName>
    </recommendedName>
</protein>
<keyword evidence="2" id="KW-0238">DNA-binding</keyword>
<accession>A0A1D7QKK7</accession>
<sequence length="285" mass="33894">MDVQQLLFFYPEDPLLRKYIEYYYFFRTDDDGFYSNYYSFPNVENSLNIHQHVSCQIEGSTIRIQNDPANDYLCILQGKYDTPLQVELQGKLDKVTIIFKPLGINHFIKPAFADIAKQSSQVFTAWEDDQNYHQFLTSFYRKNDLGDRLPLLENFLLTQYHLLDQLPVLEIALNMLSDFEREYSITEISDTLSLNNRTFNRLFYKHLATSPVTHRKIARFRHSLKNKLIKQQFDNLTQIGYRSNFYDQSYFNRVYKKVTGENPSQFFNSIAKLADEQLILKFLRK</sequence>
<dbReference type="Pfam" id="PF12833">
    <property type="entry name" value="HTH_18"/>
    <property type="match status" value="1"/>
</dbReference>
<keyword evidence="1" id="KW-0805">Transcription regulation</keyword>
<keyword evidence="6" id="KW-1185">Reference proteome</keyword>
<dbReference type="RefSeq" id="WP_069380869.1">
    <property type="nucleotide sequence ID" value="NZ_CP017141.1"/>
</dbReference>
<dbReference type="InterPro" id="IPR009057">
    <property type="entry name" value="Homeodomain-like_sf"/>
</dbReference>
<evidence type="ECO:0000259" key="4">
    <source>
        <dbReference type="PROSITE" id="PS01124"/>
    </source>
</evidence>
<dbReference type="GO" id="GO:0043565">
    <property type="term" value="F:sequence-specific DNA binding"/>
    <property type="evidence" value="ECO:0007669"/>
    <property type="project" value="InterPro"/>
</dbReference>
<feature type="domain" description="HTH araC/xylS-type" evidence="4">
    <location>
        <begin position="169"/>
        <end position="269"/>
    </location>
</feature>
<dbReference type="GO" id="GO:0003700">
    <property type="term" value="F:DNA-binding transcription factor activity"/>
    <property type="evidence" value="ECO:0007669"/>
    <property type="project" value="InterPro"/>
</dbReference>
<evidence type="ECO:0000256" key="1">
    <source>
        <dbReference type="ARBA" id="ARBA00023015"/>
    </source>
</evidence>
<dbReference type="SUPFAM" id="SSF46689">
    <property type="entry name" value="Homeodomain-like"/>
    <property type="match status" value="1"/>
</dbReference>
<dbReference type="Gene3D" id="1.10.10.60">
    <property type="entry name" value="Homeodomain-like"/>
    <property type="match status" value="1"/>
</dbReference>
<dbReference type="SMART" id="SM00342">
    <property type="entry name" value="HTH_ARAC"/>
    <property type="match status" value="1"/>
</dbReference>
<evidence type="ECO:0000313" key="6">
    <source>
        <dbReference type="Proteomes" id="UP000094313"/>
    </source>
</evidence>
<gene>
    <name evidence="5" type="ORF">BFS30_19760</name>
</gene>
<evidence type="ECO:0000256" key="3">
    <source>
        <dbReference type="ARBA" id="ARBA00023163"/>
    </source>
</evidence>
<dbReference type="PROSITE" id="PS01124">
    <property type="entry name" value="HTH_ARAC_FAMILY_2"/>
    <property type="match status" value="1"/>
</dbReference>
<evidence type="ECO:0000313" key="5">
    <source>
        <dbReference type="EMBL" id="AOM79206.1"/>
    </source>
</evidence>
<dbReference type="OrthoDB" id="662446at2"/>
<name>A0A1D7QKK7_9SPHI</name>
<dbReference type="Proteomes" id="UP000094313">
    <property type="component" value="Chromosome"/>
</dbReference>
<proteinExistence type="predicted"/>
<dbReference type="PANTHER" id="PTHR43280:SF2">
    <property type="entry name" value="HTH-TYPE TRANSCRIPTIONAL REGULATOR EXSA"/>
    <property type="match status" value="1"/>
</dbReference>
<keyword evidence="3" id="KW-0804">Transcription</keyword>
<organism evidence="5 6">
    <name type="scientific">Pedobacter steynii</name>
    <dbReference type="NCBI Taxonomy" id="430522"/>
    <lineage>
        <taxon>Bacteria</taxon>
        <taxon>Pseudomonadati</taxon>
        <taxon>Bacteroidota</taxon>
        <taxon>Sphingobacteriia</taxon>
        <taxon>Sphingobacteriales</taxon>
        <taxon>Sphingobacteriaceae</taxon>
        <taxon>Pedobacter</taxon>
    </lineage>
</organism>
<dbReference type="KEGG" id="psty:BFS30_19760"/>